<evidence type="ECO:0000256" key="7">
    <source>
        <dbReference type="SAM" id="Phobius"/>
    </source>
</evidence>
<keyword evidence="10" id="KW-1185">Reference proteome</keyword>
<dbReference type="GO" id="GO:0005886">
    <property type="term" value="C:plasma membrane"/>
    <property type="evidence" value="ECO:0007669"/>
    <property type="project" value="UniProtKB-SubCell"/>
</dbReference>
<evidence type="ECO:0000256" key="5">
    <source>
        <dbReference type="ARBA" id="ARBA00022989"/>
    </source>
</evidence>
<comment type="subcellular location">
    <subcellularLocation>
        <location evidence="1">Cell membrane</location>
        <topology evidence="1">Multi-pass membrane protein</topology>
    </subcellularLocation>
</comment>
<organism evidence="9 10">
    <name type="scientific">Mumia flava</name>
    <dbReference type="NCBI Taxonomy" id="1348852"/>
    <lineage>
        <taxon>Bacteria</taxon>
        <taxon>Bacillati</taxon>
        <taxon>Actinomycetota</taxon>
        <taxon>Actinomycetes</taxon>
        <taxon>Propionibacteriales</taxon>
        <taxon>Nocardioidaceae</taxon>
        <taxon>Mumia</taxon>
    </lineage>
</organism>
<dbReference type="AlphaFoldDB" id="A0A0B2BAK3"/>
<accession>A0A0B2BAK3</accession>
<feature type="transmembrane region" description="Helical" evidence="7">
    <location>
        <begin position="223"/>
        <end position="244"/>
    </location>
</feature>
<dbReference type="PANTHER" id="PTHR30151:SF25">
    <property type="entry name" value="TAURINE TRANSPORT SYSTEM PERMEASE PROTEIN TAUC"/>
    <property type="match status" value="1"/>
</dbReference>
<dbReference type="RefSeq" id="WP_039355896.1">
    <property type="nucleotide sequence ID" value="NZ_PGEZ01000003.1"/>
</dbReference>
<dbReference type="PANTHER" id="PTHR30151">
    <property type="entry name" value="ALKANE SULFONATE ABC TRANSPORTER-RELATED, MEMBRANE SUBUNIT"/>
    <property type="match status" value="1"/>
</dbReference>
<name>A0A0B2BAK3_9ACTN</name>
<comment type="caution">
    <text evidence="9">The sequence shown here is derived from an EMBL/GenBank/DDBJ whole genome shotgun (WGS) entry which is preliminary data.</text>
</comment>
<proteinExistence type="predicted"/>
<dbReference type="Gene3D" id="1.10.3720.10">
    <property type="entry name" value="MetI-like"/>
    <property type="match status" value="1"/>
</dbReference>
<dbReference type="GO" id="GO:0055085">
    <property type="term" value="P:transmembrane transport"/>
    <property type="evidence" value="ECO:0007669"/>
    <property type="project" value="InterPro"/>
</dbReference>
<dbReference type="EMBL" id="PGEZ01000003">
    <property type="protein sequence ID" value="PJJ48224.1"/>
    <property type="molecule type" value="Genomic_DNA"/>
</dbReference>
<evidence type="ECO:0000313" key="9">
    <source>
        <dbReference type="EMBL" id="PJJ48224.1"/>
    </source>
</evidence>
<dbReference type="InterPro" id="IPR035906">
    <property type="entry name" value="MetI-like_sf"/>
</dbReference>
<gene>
    <name evidence="9" type="ORF">CLV56_3928</name>
</gene>
<dbReference type="Pfam" id="PF00528">
    <property type="entry name" value="BPD_transp_1"/>
    <property type="match status" value="1"/>
</dbReference>
<dbReference type="InterPro" id="IPR000515">
    <property type="entry name" value="MetI-like"/>
</dbReference>
<dbReference type="OrthoDB" id="3173654at2"/>
<evidence type="ECO:0000256" key="2">
    <source>
        <dbReference type="ARBA" id="ARBA00022448"/>
    </source>
</evidence>
<evidence type="ECO:0000313" key="10">
    <source>
        <dbReference type="Proteomes" id="UP000230842"/>
    </source>
</evidence>
<evidence type="ECO:0000259" key="8">
    <source>
        <dbReference type="Pfam" id="PF00528"/>
    </source>
</evidence>
<keyword evidence="2" id="KW-0813">Transport</keyword>
<dbReference type="SUPFAM" id="SSF161098">
    <property type="entry name" value="MetI-like"/>
    <property type="match status" value="1"/>
</dbReference>
<evidence type="ECO:0000256" key="1">
    <source>
        <dbReference type="ARBA" id="ARBA00004651"/>
    </source>
</evidence>
<evidence type="ECO:0000256" key="6">
    <source>
        <dbReference type="ARBA" id="ARBA00023136"/>
    </source>
</evidence>
<feature type="transmembrane region" description="Helical" evidence="7">
    <location>
        <begin position="109"/>
        <end position="139"/>
    </location>
</feature>
<sequence length="262" mass="28359">MTTVATWGRQLFWLLALPLVLLTLWWVASADSTSIFWPPLSTILEAFPQTWDADRIVNDALPSLARLGIGYALALVAGVAGGILVGLSRTVRALCEPSMEFFRAIPPPVLVPVIALFAGYTGSTSKIVTIALGCLWPILLNTVEGVRGLDEVQLDTARVYRFRSRTRLLQVVLRGASPQIAAGARQALSIGVILMVISELFGANRGLGASIVQFQRAFAVPEMWTGIILLGLIGVALAGLFRLVEHRALAWYRGVRRADRGA</sequence>
<feature type="domain" description="ABC transmembrane type-1" evidence="8">
    <location>
        <begin position="78"/>
        <end position="247"/>
    </location>
</feature>
<protein>
    <submittedName>
        <fullName evidence="9">ABC-type nitrate/sulfonate/bicarbonate transport system permease component</fullName>
    </submittedName>
</protein>
<dbReference type="Proteomes" id="UP000230842">
    <property type="component" value="Unassembled WGS sequence"/>
</dbReference>
<keyword evidence="6 7" id="KW-0472">Membrane</keyword>
<feature type="transmembrane region" description="Helical" evidence="7">
    <location>
        <begin position="68"/>
        <end position="88"/>
    </location>
</feature>
<dbReference type="GO" id="GO:0010438">
    <property type="term" value="P:cellular response to sulfur starvation"/>
    <property type="evidence" value="ECO:0007669"/>
    <property type="project" value="TreeGrafter"/>
</dbReference>
<evidence type="ECO:0000256" key="4">
    <source>
        <dbReference type="ARBA" id="ARBA00022692"/>
    </source>
</evidence>
<reference evidence="9 10" key="1">
    <citation type="submission" date="2017-11" db="EMBL/GenBank/DDBJ databases">
        <title>Genomic Encyclopedia of Archaeal and Bacterial Type Strains, Phase II (KMG-II): From Individual Species to Whole Genera.</title>
        <authorList>
            <person name="Goeker M."/>
        </authorList>
    </citation>
    <scope>NUCLEOTIDE SEQUENCE [LARGE SCALE GENOMIC DNA]</scope>
    <source>
        <strain evidence="9 10">DSM 27763</strain>
    </source>
</reference>
<keyword evidence="3" id="KW-1003">Cell membrane</keyword>
<keyword evidence="5 7" id="KW-1133">Transmembrane helix</keyword>
<keyword evidence="4 7" id="KW-0812">Transmembrane</keyword>
<evidence type="ECO:0000256" key="3">
    <source>
        <dbReference type="ARBA" id="ARBA00022475"/>
    </source>
</evidence>